<dbReference type="EMBL" id="JAQNDN010000016">
    <property type="protein sequence ID" value="MDC0671598.1"/>
    <property type="molecule type" value="Genomic_DNA"/>
</dbReference>
<evidence type="ECO:0000256" key="7">
    <source>
        <dbReference type="ARBA" id="ARBA00022898"/>
    </source>
</evidence>
<evidence type="ECO:0000313" key="13">
    <source>
        <dbReference type="EMBL" id="MDC0671598.1"/>
    </source>
</evidence>
<evidence type="ECO:0000313" key="14">
    <source>
        <dbReference type="Proteomes" id="UP001217838"/>
    </source>
</evidence>
<keyword evidence="5" id="KW-0949">S-adenosyl-L-methionine</keyword>
<dbReference type="PROSITE" id="PS51918">
    <property type="entry name" value="RADICAL_SAM"/>
    <property type="match status" value="1"/>
</dbReference>
<evidence type="ECO:0000256" key="5">
    <source>
        <dbReference type="ARBA" id="ARBA00022691"/>
    </source>
</evidence>
<feature type="domain" description="Radical SAM core" evidence="12">
    <location>
        <begin position="138"/>
        <end position="351"/>
    </location>
</feature>
<feature type="region of interest" description="Disordered" evidence="11">
    <location>
        <begin position="1"/>
        <end position="52"/>
    </location>
</feature>
<dbReference type="RefSeq" id="WP_272002048.1">
    <property type="nucleotide sequence ID" value="NZ_JAQNDN010000016.1"/>
</dbReference>
<evidence type="ECO:0000256" key="11">
    <source>
        <dbReference type="SAM" id="MobiDB-lite"/>
    </source>
</evidence>
<dbReference type="PIRSF" id="PIRSF004911">
    <property type="entry name" value="DUF160"/>
    <property type="match status" value="1"/>
</dbReference>
<comment type="similarity">
    <text evidence="3">Belongs to the radical SAM superfamily. KamA family.</text>
</comment>
<dbReference type="SUPFAM" id="SSF102114">
    <property type="entry name" value="Radical SAM enzymes"/>
    <property type="match status" value="1"/>
</dbReference>
<sequence>MADREQHAAGPEPLERTNSGREWLRPDLQRPDVGVTEATGSSSAEPPQPAAPRLELRRAADLGSLPLEPAERTRDAAAAAAFNVRAPRRYLELIDWADERDPIRRQVIPSADELVHDPREREDPIGDAAHSPVARLTHRYPDRVLLYPTYQCAVYCRHCFRKESLADDDAASYSIDRLAPALAYIAEHPEIREVILTGGDPLILANERLEELRRRIEAIDHVRMLRLHTRIPVVLPERVGPGLADALKGRLMVCVVTHFNHAREITPATIAAARTLREAGFMLLNQTVLLKGVNDDAEALRTLFRELVYALGIRPYYLHHCDSTRGLSHFRTTIDRGLELMAALRGHISGLCVPHYVLDLPGGDGKIPLGPSYVAARSGFEWQFKTYDARSCNYSEIVSENPSRDR</sequence>
<evidence type="ECO:0000256" key="10">
    <source>
        <dbReference type="ARBA" id="ARBA00023235"/>
    </source>
</evidence>
<keyword evidence="7" id="KW-0663">Pyridoxal phosphate</keyword>
<organism evidence="13 14">
    <name type="scientific">Nannocystis radixulma</name>
    <dbReference type="NCBI Taxonomy" id="2995305"/>
    <lineage>
        <taxon>Bacteria</taxon>
        <taxon>Pseudomonadati</taxon>
        <taxon>Myxococcota</taxon>
        <taxon>Polyangia</taxon>
        <taxon>Nannocystales</taxon>
        <taxon>Nannocystaceae</taxon>
        <taxon>Nannocystis</taxon>
    </lineage>
</organism>
<dbReference type="Pfam" id="PF12544">
    <property type="entry name" value="LAM_C"/>
    <property type="match status" value="1"/>
</dbReference>
<evidence type="ECO:0000256" key="4">
    <source>
        <dbReference type="ARBA" id="ARBA00022485"/>
    </source>
</evidence>
<evidence type="ECO:0000259" key="12">
    <source>
        <dbReference type="PROSITE" id="PS51918"/>
    </source>
</evidence>
<keyword evidence="4" id="KW-0004">4Fe-4S</keyword>
<dbReference type="PANTHER" id="PTHR30538:SF1">
    <property type="entry name" value="L-LYSINE 2,3-AMINOMUTASE"/>
    <property type="match status" value="1"/>
</dbReference>
<proteinExistence type="inferred from homology"/>
<dbReference type="SFLD" id="SFLDG01070">
    <property type="entry name" value="PLP-dependent"/>
    <property type="match status" value="1"/>
</dbReference>
<gene>
    <name evidence="13" type="ORF">POL58_27875</name>
</gene>
<evidence type="ECO:0000256" key="2">
    <source>
        <dbReference type="ARBA" id="ARBA00001966"/>
    </source>
</evidence>
<dbReference type="NCBIfam" id="TIGR00238">
    <property type="entry name" value="KamA family radical SAM protein"/>
    <property type="match status" value="1"/>
</dbReference>
<dbReference type="PANTHER" id="PTHR30538">
    <property type="entry name" value="LYSINE 2,3-AMINOMUTASE-RELATED"/>
    <property type="match status" value="1"/>
</dbReference>
<feature type="compositionally biased region" description="Basic and acidic residues" evidence="11">
    <location>
        <begin position="1"/>
        <end position="30"/>
    </location>
</feature>
<reference evidence="13 14" key="1">
    <citation type="submission" date="2022-11" db="EMBL/GenBank/DDBJ databases">
        <title>Minimal conservation of predation-associated metabolite biosynthetic gene clusters underscores biosynthetic potential of Myxococcota including descriptions for ten novel species: Archangium lansinium sp. nov., Myxococcus landrumus sp. nov., Nannocystis bai.</title>
        <authorList>
            <person name="Ahearne A."/>
            <person name="Stevens C."/>
            <person name="Dowd S."/>
        </authorList>
    </citation>
    <scope>NUCLEOTIDE SEQUENCE [LARGE SCALE GENOMIC DNA]</scope>
    <source>
        <strain evidence="13 14">NCELM</strain>
    </source>
</reference>
<protein>
    <submittedName>
        <fullName evidence="13">KamA family radical SAM protein</fullName>
    </submittedName>
</protein>
<dbReference type="InterPro" id="IPR025895">
    <property type="entry name" value="LAM_C_dom"/>
</dbReference>
<dbReference type="Pfam" id="PF04055">
    <property type="entry name" value="Radical_SAM"/>
    <property type="match status" value="1"/>
</dbReference>
<evidence type="ECO:0000256" key="8">
    <source>
        <dbReference type="ARBA" id="ARBA00023004"/>
    </source>
</evidence>
<dbReference type="InterPro" id="IPR058240">
    <property type="entry name" value="rSAM_sf"/>
</dbReference>
<name>A0ABT5BD01_9BACT</name>
<keyword evidence="14" id="KW-1185">Reference proteome</keyword>
<comment type="caution">
    <text evidence="13">The sequence shown here is derived from an EMBL/GenBank/DDBJ whole genome shotgun (WGS) entry which is preliminary data.</text>
</comment>
<keyword evidence="8" id="KW-0408">Iron</keyword>
<dbReference type="Gene3D" id="3.20.20.70">
    <property type="entry name" value="Aldolase class I"/>
    <property type="match status" value="1"/>
</dbReference>
<evidence type="ECO:0000256" key="9">
    <source>
        <dbReference type="ARBA" id="ARBA00023014"/>
    </source>
</evidence>
<keyword evidence="9" id="KW-0411">Iron-sulfur</keyword>
<evidence type="ECO:0000256" key="6">
    <source>
        <dbReference type="ARBA" id="ARBA00022723"/>
    </source>
</evidence>
<evidence type="ECO:0000256" key="3">
    <source>
        <dbReference type="ARBA" id="ARBA00008703"/>
    </source>
</evidence>
<comment type="cofactor">
    <cofactor evidence="2">
        <name>[4Fe-4S] cluster</name>
        <dbReference type="ChEBI" id="CHEBI:49883"/>
    </cofactor>
</comment>
<accession>A0ABT5BD01</accession>
<dbReference type="SFLD" id="SFLDS00029">
    <property type="entry name" value="Radical_SAM"/>
    <property type="match status" value="1"/>
</dbReference>
<comment type="cofactor">
    <cofactor evidence="1">
        <name>pyridoxal 5'-phosphate</name>
        <dbReference type="ChEBI" id="CHEBI:597326"/>
    </cofactor>
</comment>
<dbReference type="CDD" id="cd01335">
    <property type="entry name" value="Radical_SAM"/>
    <property type="match status" value="1"/>
</dbReference>
<dbReference type="Proteomes" id="UP001217838">
    <property type="component" value="Unassembled WGS sequence"/>
</dbReference>
<dbReference type="InterPro" id="IPR003739">
    <property type="entry name" value="Lys_aminomutase/Glu_NH3_mut"/>
</dbReference>
<keyword evidence="10" id="KW-0413">Isomerase</keyword>
<dbReference type="InterPro" id="IPR013785">
    <property type="entry name" value="Aldolase_TIM"/>
</dbReference>
<evidence type="ECO:0000256" key="1">
    <source>
        <dbReference type="ARBA" id="ARBA00001933"/>
    </source>
</evidence>
<dbReference type="InterPro" id="IPR007197">
    <property type="entry name" value="rSAM"/>
</dbReference>
<keyword evidence="6" id="KW-0479">Metal-binding</keyword>